<evidence type="ECO:0000313" key="1">
    <source>
        <dbReference type="EMBL" id="BFD47438.1"/>
    </source>
</evidence>
<accession>A0AAT9GC72</accession>
<dbReference type="EMBL" id="AP029172">
    <property type="protein sequence ID" value="BFD47438.1"/>
    <property type="molecule type" value="Genomic_DNA"/>
</dbReference>
<dbReference type="AlphaFoldDB" id="A0AAT9GC72"/>
<organism evidence="1">
    <name type="scientific">Wolbachia endosymbiont of Sergentomyia squamirostris</name>
    <dbReference type="NCBI Taxonomy" id="3113640"/>
    <lineage>
        <taxon>Bacteria</taxon>
        <taxon>Pseudomonadati</taxon>
        <taxon>Pseudomonadota</taxon>
        <taxon>Alphaproteobacteria</taxon>
        <taxon>Rickettsiales</taxon>
        <taxon>Anaplasmataceae</taxon>
        <taxon>Wolbachieae</taxon>
        <taxon>Wolbachia</taxon>
    </lineage>
</organism>
<name>A0AAT9GC72_9RICK</name>
<gene>
    <name evidence="1" type="ORF">DMENIID0003_05120</name>
</gene>
<proteinExistence type="predicted"/>
<reference evidence="1" key="1">
    <citation type="submission" date="2024-01" db="EMBL/GenBank/DDBJ databases">
        <title>Sequencing the genomes of a sandfly, Sergentomyia squamirostris, and its two endosymbionts.</title>
        <authorList>
            <person name="Itokawa K."/>
            <person name="Sanjoba C."/>
        </authorList>
    </citation>
    <scope>NUCLEOTIDE SEQUENCE</scope>
    <source>
        <strain evidence="1">WSSQ</strain>
    </source>
</reference>
<protein>
    <submittedName>
        <fullName evidence="1">Uncharacterized protein</fullName>
    </submittedName>
</protein>
<sequence length="63" mass="7316">MDDVEEFEEIIDDIHEAKQCDEIFDSALICLSNIQNELDIQLENPSTELRVSHINVKTELTRL</sequence>